<sequence length="608" mass="71331">MAKRIKTTKSKNSESYCIIDDYTNPLTHKRSTFIVEKLGSLPSLKEKYNTDSKDVVMKHLNQHLEILKELDKEEKSPVDILLHPQKIIEKNDIRLFNIGYLYLRNILSSLGLKNISKNISESYHFKFDLYSIIADLVCARIIYPGSKRSSYLDARHFIESPEYKLENVYRSLPVIADNRYFIESQLYKNSRDICKRNDSILYYDCTNFYFEIEDENDICEYGKSKEHRPNPIVQYGLFLDADGLPIADYVFSGKSNEQPSLRELEKEIDKDFECSRFIVVADAGLNGWENKIYNNKKRNGAYIVTQPIKALNKKLKEWALEPAGWKIFGSDRTFDIRKLEDVIIIDGKSYNVHELTLYKDRWVPVTKKSELTGRKETIEEHLIISYSTKYRDYQKRIRNKKLERAGKLLKDPGNIKNRNQRDPRYYITRQSTTADGKNADKDQYCIDINKVAEEERYDGFYGVVTDLEDEDISLIIKANKQRWEIEESFMIMKSELKTRPMYVTVKESIEGHLLTCFIALLVYRILEKCYLKEKYTSETLIKSLREMNITHLTGNCYVPSFTRTEITDDLADIFGFQPSREVLTQKYLKKFSRVANSRKSTKLKLKSE</sequence>
<gene>
    <name evidence="1" type="ORF">B5E91_01965</name>
</gene>
<dbReference type="Proteomes" id="UP000196258">
    <property type="component" value="Unassembled WGS sequence"/>
</dbReference>
<dbReference type="InterPro" id="IPR012337">
    <property type="entry name" value="RNaseH-like_sf"/>
</dbReference>
<name>A0A1Y4QNS6_9FIRM</name>
<protein>
    <submittedName>
        <fullName evidence="1">Uncharacterized protein</fullName>
    </submittedName>
</protein>
<organism evidence="1 2">
    <name type="scientific">Thomasclavelia spiroformis</name>
    <dbReference type="NCBI Taxonomy" id="29348"/>
    <lineage>
        <taxon>Bacteria</taxon>
        <taxon>Bacillati</taxon>
        <taxon>Bacillota</taxon>
        <taxon>Erysipelotrichia</taxon>
        <taxon>Erysipelotrichales</taxon>
        <taxon>Coprobacillaceae</taxon>
        <taxon>Thomasclavelia</taxon>
    </lineage>
</organism>
<comment type="caution">
    <text evidence="1">The sequence shown here is derived from an EMBL/GenBank/DDBJ whole genome shotgun (WGS) entry which is preliminary data.</text>
</comment>
<dbReference type="NCBIfam" id="NF033559">
    <property type="entry name" value="transpos_IS1634"/>
    <property type="match status" value="1"/>
</dbReference>
<dbReference type="SUPFAM" id="SSF53098">
    <property type="entry name" value="Ribonuclease H-like"/>
    <property type="match status" value="1"/>
</dbReference>
<dbReference type="InterPro" id="IPR047654">
    <property type="entry name" value="IS1634_transpos"/>
</dbReference>
<evidence type="ECO:0000313" key="1">
    <source>
        <dbReference type="EMBL" id="OUQ06720.1"/>
    </source>
</evidence>
<dbReference type="PANTHER" id="PTHR34614:SF2">
    <property type="entry name" value="TRANSPOSASE IS4-LIKE DOMAIN-CONTAINING PROTEIN"/>
    <property type="match status" value="1"/>
</dbReference>
<dbReference type="RefSeq" id="WP_087254404.1">
    <property type="nucleotide sequence ID" value="NZ_NFLB01000001.1"/>
</dbReference>
<accession>A0A1Y4QNS6</accession>
<reference evidence="2" key="1">
    <citation type="submission" date="2017-04" db="EMBL/GenBank/DDBJ databases">
        <title>Function of individual gut microbiota members based on whole genome sequencing of pure cultures obtained from chicken caecum.</title>
        <authorList>
            <person name="Medvecky M."/>
            <person name="Cejkova D."/>
            <person name="Polansky O."/>
            <person name="Karasova D."/>
            <person name="Kubasova T."/>
            <person name="Cizek A."/>
            <person name="Rychlik I."/>
        </authorList>
    </citation>
    <scope>NUCLEOTIDE SEQUENCE [LARGE SCALE GENOMIC DNA]</scope>
    <source>
        <strain evidence="2">An149</strain>
    </source>
</reference>
<dbReference type="PANTHER" id="PTHR34614">
    <property type="match status" value="1"/>
</dbReference>
<dbReference type="EMBL" id="NFLB01000001">
    <property type="protein sequence ID" value="OUQ06720.1"/>
    <property type="molecule type" value="Genomic_DNA"/>
</dbReference>
<dbReference type="AlphaFoldDB" id="A0A1Y4QNS6"/>
<proteinExistence type="predicted"/>
<evidence type="ECO:0000313" key="2">
    <source>
        <dbReference type="Proteomes" id="UP000196258"/>
    </source>
</evidence>